<keyword evidence="2" id="KW-0812">Transmembrane</keyword>
<dbReference type="OrthoDB" id="3078176at2"/>
<dbReference type="RefSeq" id="WP_073492396.1">
    <property type="nucleotide sequence ID" value="NZ_MPOH02000003.1"/>
</dbReference>
<name>A0A1V6MZ78_9ACTN</name>
<feature type="transmembrane region" description="Helical" evidence="2">
    <location>
        <begin position="161"/>
        <end position="182"/>
    </location>
</feature>
<reference evidence="3 4" key="2">
    <citation type="submission" date="2017-02" db="EMBL/GenBank/DDBJ databases">
        <title>Draft genome sequence of Streptomyces phaeoluteigriseus type strain DSM41896.</title>
        <authorList>
            <person name="Salih T.S."/>
            <person name="Algora Gallardo L."/>
            <person name="Melo Santos T."/>
            <person name="Filgueira Martinez S."/>
            <person name="Herron P.R."/>
        </authorList>
    </citation>
    <scope>NUCLEOTIDE SEQUENCE [LARGE SCALE GENOMIC DNA]</scope>
    <source>
        <strain evidence="3 4">DSM 41896</strain>
    </source>
</reference>
<feature type="region of interest" description="Disordered" evidence="1">
    <location>
        <begin position="600"/>
        <end position="626"/>
    </location>
</feature>
<accession>A0A1V6MZ78</accession>
<feature type="transmembrane region" description="Helical" evidence="2">
    <location>
        <begin position="68"/>
        <end position="88"/>
    </location>
</feature>
<evidence type="ECO:0000256" key="2">
    <source>
        <dbReference type="SAM" id="Phobius"/>
    </source>
</evidence>
<keyword evidence="2" id="KW-0472">Membrane</keyword>
<dbReference type="STRING" id="114686.BM536_002575"/>
<proteinExistence type="predicted"/>
<protein>
    <submittedName>
        <fullName evidence="3">Uncharacterized protein</fullName>
    </submittedName>
</protein>
<comment type="caution">
    <text evidence="3">The sequence shown here is derived from an EMBL/GenBank/DDBJ whole genome shotgun (WGS) entry which is preliminary data.</text>
</comment>
<evidence type="ECO:0000313" key="3">
    <source>
        <dbReference type="EMBL" id="OQD57623.1"/>
    </source>
</evidence>
<feature type="transmembrane region" description="Helical" evidence="2">
    <location>
        <begin position="123"/>
        <end position="140"/>
    </location>
</feature>
<dbReference type="Proteomes" id="UP000184286">
    <property type="component" value="Unassembled WGS sequence"/>
</dbReference>
<sequence length="626" mass="68489">MSLPEHRYSRTEATRLLCAGVYQDAGFRRRVIEELLDHRERPVAAPNGIDVLPVLSHALRVTRQEARAALLMLGAWVGFFLSDVIMFWDSLSDRWGDGADVHFGDVVLAFFEGDDRLTDGMPLPWSVLYAMVCLALWFAHTARGGGSAARSAGLPDPVAKAADGAGSLFSLVAGAFALFYWWRYVFGVLGGGVQTPYPLLFPLAMALIAWWYQTWQRKGLCRRLSRWTFPTATQPELPAGHLYERVRDDVRREQEAALTLYGDDSPFVGLGEQGTPWSFAMELRKRPRQAGETDSADPGSGSTDGGGVLPHQTAGIDEGGAPPLRISGPLTADSALSMIEPQLTRLRESAALSGRDRLRDLEVERFVYLPGGVARDEELEIGGVPDPAAAPQGAGQRRGRSVYDPAQVAAHLREAVDEGGEGRRVFLRVRVGAWHEQVVVTVLVRVHTQGRMLMLEVLPFVLRPVRRDFRAVDTFVDKLPETWVRAALRALRQAPVVAVDTGIGGLATLRSALMTGWKDSEEPPDVPRVSLREVASTQGLSAFQRMDSTRYVKTIQERIVNGVREALKAHGYRTEEFEQHVYQLSGGSVFIKDMSGGAVATGSHGHAAHHAGTPASPSATRANHTP</sequence>
<dbReference type="AlphaFoldDB" id="A0A1V6MZ78"/>
<keyword evidence="2" id="KW-1133">Transmembrane helix</keyword>
<feature type="region of interest" description="Disordered" evidence="1">
    <location>
        <begin position="285"/>
        <end position="329"/>
    </location>
</feature>
<evidence type="ECO:0000313" key="4">
    <source>
        <dbReference type="Proteomes" id="UP000184286"/>
    </source>
</evidence>
<feature type="compositionally biased region" description="Low complexity" evidence="1">
    <location>
        <begin position="600"/>
        <end position="619"/>
    </location>
</feature>
<evidence type="ECO:0000256" key="1">
    <source>
        <dbReference type="SAM" id="MobiDB-lite"/>
    </source>
</evidence>
<reference evidence="4" key="1">
    <citation type="submission" date="2016-11" db="EMBL/GenBank/DDBJ databases">
        <authorList>
            <person name="Schniete J.K."/>
            <person name="Salih T."/>
            <person name="Algora Gallardo L."/>
            <person name="Martinez Fernandez S."/>
            <person name="Herron P.R."/>
        </authorList>
    </citation>
    <scope>NUCLEOTIDE SEQUENCE [LARGE SCALE GENOMIC DNA]</scope>
    <source>
        <strain evidence="4">DSM 41896</strain>
    </source>
</reference>
<dbReference type="EMBL" id="MPOH02000003">
    <property type="protein sequence ID" value="OQD57623.1"/>
    <property type="molecule type" value="Genomic_DNA"/>
</dbReference>
<gene>
    <name evidence="3" type="ORF">BM536_002575</name>
</gene>
<feature type="transmembrane region" description="Helical" evidence="2">
    <location>
        <begin position="194"/>
        <end position="212"/>
    </location>
</feature>
<organism evidence="3 4">
    <name type="scientific">Streptomyces phaeoluteigriseus</name>
    <dbReference type="NCBI Taxonomy" id="114686"/>
    <lineage>
        <taxon>Bacteria</taxon>
        <taxon>Bacillati</taxon>
        <taxon>Actinomycetota</taxon>
        <taxon>Actinomycetes</taxon>
        <taxon>Kitasatosporales</taxon>
        <taxon>Streptomycetaceae</taxon>
        <taxon>Streptomyces</taxon>
        <taxon>Streptomyces aurantiacus group</taxon>
    </lineage>
</organism>